<accession>L8JPV3</accession>
<reference evidence="2 3" key="1">
    <citation type="submission" date="2012-12" db="EMBL/GenBank/DDBJ databases">
        <title>Genome assembly of Fulvivirga imtechensis AK7.</title>
        <authorList>
            <person name="Nupur N."/>
            <person name="Khatri I."/>
            <person name="Kumar R."/>
            <person name="Subramanian S."/>
            <person name="Pinnaka A."/>
        </authorList>
    </citation>
    <scope>NUCLEOTIDE SEQUENCE [LARGE SCALE GENOMIC DNA]</scope>
    <source>
        <strain evidence="2 3">AK7</strain>
    </source>
</reference>
<keyword evidence="3" id="KW-1185">Reference proteome</keyword>
<evidence type="ECO:0000313" key="3">
    <source>
        <dbReference type="Proteomes" id="UP000011135"/>
    </source>
</evidence>
<feature type="compositionally biased region" description="Acidic residues" evidence="1">
    <location>
        <begin position="257"/>
        <end position="267"/>
    </location>
</feature>
<gene>
    <name evidence="2" type="ORF">C900_03295</name>
</gene>
<name>L8JPV3_9BACT</name>
<protein>
    <submittedName>
        <fullName evidence="2">Uncharacterized protein</fullName>
    </submittedName>
</protein>
<dbReference type="AlphaFoldDB" id="L8JPV3"/>
<dbReference type="Proteomes" id="UP000011135">
    <property type="component" value="Unassembled WGS sequence"/>
</dbReference>
<feature type="region of interest" description="Disordered" evidence="1">
    <location>
        <begin position="214"/>
        <end position="267"/>
    </location>
</feature>
<evidence type="ECO:0000313" key="2">
    <source>
        <dbReference type="EMBL" id="ELR70860.1"/>
    </source>
</evidence>
<dbReference type="EMBL" id="AMZN01000048">
    <property type="protein sequence ID" value="ELR70860.1"/>
    <property type="molecule type" value="Genomic_DNA"/>
</dbReference>
<evidence type="ECO:0000256" key="1">
    <source>
        <dbReference type="SAM" id="MobiDB-lite"/>
    </source>
</evidence>
<feature type="compositionally biased region" description="Basic residues" evidence="1">
    <location>
        <begin position="225"/>
        <end position="238"/>
    </location>
</feature>
<sequence>MAVELGLLQLVCMSKLYQPLAAIILFLCVQACTERAICPAYQSAFIHDKEVLKRHFSYFGEDSMPKVMEASKDKFLIIEPMSYRKKLRSLETIPMKDIYPQEADSLRFDDKFYLAERDGYDSTAVIAVDTLASAADSIYMISLKKEKFNIDQELYLWYLRDYLVYPDVRLHRQEMAEQKRVEEKEERKKKGVFGFFRNLFNKKEEPSDSTIFDVETSATELDGKSKKKKKPLGLFKKKERSEEEPQDQLPPSQPAPVEEEDDGEDDF</sequence>
<comment type="caution">
    <text evidence="2">The sequence shown here is derived from an EMBL/GenBank/DDBJ whole genome shotgun (WGS) entry which is preliminary data.</text>
</comment>
<proteinExistence type="predicted"/>
<organism evidence="2 3">
    <name type="scientific">Fulvivirga imtechensis AK7</name>
    <dbReference type="NCBI Taxonomy" id="1237149"/>
    <lineage>
        <taxon>Bacteria</taxon>
        <taxon>Pseudomonadati</taxon>
        <taxon>Bacteroidota</taxon>
        <taxon>Cytophagia</taxon>
        <taxon>Cytophagales</taxon>
        <taxon>Fulvivirgaceae</taxon>
        <taxon>Fulvivirga</taxon>
    </lineage>
</organism>